<dbReference type="Proteomes" id="UP000094172">
    <property type="component" value="Unassembled WGS sequence"/>
</dbReference>
<gene>
    <name evidence="2" type="ORF">AUC70_10075</name>
</gene>
<dbReference type="RefSeq" id="WP_069445293.1">
    <property type="nucleotide sequence ID" value="NZ_LPWE01000013.1"/>
</dbReference>
<dbReference type="PANTHER" id="PTHR33840">
    <property type="match status" value="1"/>
</dbReference>
<dbReference type="AlphaFoldDB" id="A0A1E3VK95"/>
<dbReference type="Pfam" id="PF09994">
    <property type="entry name" value="T6SS_Tle1-like_cat"/>
    <property type="match status" value="1"/>
</dbReference>
<dbReference type="SUPFAM" id="SSF53474">
    <property type="entry name" value="alpha/beta-Hydrolases"/>
    <property type="match status" value="1"/>
</dbReference>
<dbReference type="InterPro" id="IPR029058">
    <property type="entry name" value="AB_hydrolase_fold"/>
</dbReference>
<dbReference type="PANTHER" id="PTHR33840:SF2">
    <property type="entry name" value="TLE1 PHOSPHOLIPASE DOMAIN-CONTAINING PROTEIN"/>
    <property type="match status" value="1"/>
</dbReference>
<feature type="domain" description="T6SS Phospholipase effector Tle1-like catalytic" evidence="1">
    <location>
        <begin position="3"/>
        <end position="249"/>
    </location>
</feature>
<sequence length="349" mass="39575">MAKNIVLCCDGTSNEYGERSTNVLKLYSVLEKSDGQATYYDPGVGTLSAPTVWSRLGKRLSKAAGLAFGAGILRDIEEAYTYLMDYFEDGDRVFIFGFSRGAYTARGIAALIAKCGLLNTGNDNLVPYASKMFRYEMRPEIYRGFRKAFSRRCSIHFLGLWDTVKSVGWVYDPVSLPFTTNNAIVKTVRHAIAIDERRAFFRQHLWGKGRSFQDIKQVWFAGTHSDVGGGHSESESGPSNIALDWMIREAMPNLLVDQARLQRLVGLGRPSIGSPRLHDSLTGWWWPVEYLPRTYRDPEDKWKLRLKIYGGASRSIPENSLIHQSVFDRIKAGTYMPENLPQKHRTEPW</sequence>
<evidence type="ECO:0000259" key="1">
    <source>
        <dbReference type="Pfam" id="PF09994"/>
    </source>
</evidence>
<reference evidence="2 3" key="1">
    <citation type="journal article" date="2016" name="Environ. Microbiol.">
        <title>New Methyloceanibacter diversity from North Sea sediments includes methanotroph containing solely the soluble methane monooxygenase.</title>
        <authorList>
            <person name="Vekeman B."/>
            <person name="Kerckhof F.M."/>
            <person name="Cremers G."/>
            <person name="de Vos P."/>
            <person name="Vandamme P."/>
            <person name="Boon N."/>
            <person name="Op den Camp H.J."/>
            <person name="Heylen K."/>
        </authorList>
    </citation>
    <scope>NUCLEOTIDE SEQUENCE [LARGE SCALE GENOMIC DNA]</scope>
    <source>
        <strain evidence="2 3">R-67176</strain>
    </source>
</reference>
<proteinExistence type="predicted"/>
<evidence type="ECO:0000313" key="2">
    <source>
        <dbReference type="EMBL" id="ODR93945.1"/>
    </source>
</evidence>
<dbReference type="EMBL" id="LPWE01000013">
    <property type="protein sequence ID" value="ODR93945.1"/>
    <property type="molecule type" value="Genomic_DNA"/>
</dbReference>
<evidence type="ECO:0000313" key="3">
    <source>
        <dbReference type="Proteomes" id="UP000094172"/>
    </source>
</evidence>
<protein>
    <recommendedName>
        <fullName evidence="1">T6SS Phospholipase effector Tle1-like catalytic domain-containing protein</fullName>
    </recommendedName>
</protein>
<comment type="caution">
    <text evidence="2">The sequence shown here is derived from an EMBL/GenBank/DDBJ whole genome shotgun (WGS) entry which is preliminary data.</text>
</comment>
<dbReference type="STRING" id="1774970.AUC70_10075"/>
<keyword evidence="3" id="KW-1185">Reference proteome</keyword>
<organism evidence="2 3">
    <name type="scientific">Methyloceanibacter stevinii</name>
    <dbReference type="NCBI Taxonomy" id="1774970"/>
    <lineage>
        <taxon>Bacteria</taxon>
        <taxon>Pseudomonadati</taxon>
        <taxon>Pseudomonadota</taxon>
        <taxon>Alphaproteobacteria</taxon>
        <taxon>Hyphomicrobiales</taxon>
        <taxon>Hyphomicrobiaceae</taxon>
        <taxon>Methyloceanibacter</taxon>
    </lineage>
</organism>
<accession>A0A1E3VK95</accession>
<dbReference type="InterPro" id="IPR018712">
    <property type="entry name" value="Tle1-like_cat"/>
</dbReference>
<name>A0A1E3VK95_9HYPH</name>